<accession>A0A0B7NWZ3</accession>
<proteinExistence type="predicted"/>
<evidence type="ECO:0000256" key="1">
    <source>
        <dbReference type="SAM" id="MobiDB-lite"/>
    </source>
</evidence>
<organism evidence="3">
    <name type="scientific">Propionibacterium freudenreichii subsp. freudenreichii</name>
    <dbReference type="NCBI Taxonomy" id="66712"/>
    <lineage>
        <taxon>Bacteria</taxon>
        <taxon>Bacillati</taxon>
        <taxon>Actinomycetota</taxon>
        <taxon>Actinomycetes</taxon>
        <taxon>Propionibacteriales</taxon>
        <taxon>Propionibacteriaceae</taxon>
        <taxon>Propionibacterium</taxon>
    </lineage>
</organism>
<dbReference type="AlphaFoldDB" id="A0A0B7NWZ3"/>
<evidence type="ECO:0000313" key="3">
    <source>
        <dbReference type="EMBL" id="CEP27416.1"/>
    </source>
</evidence>
<dbReference type="Gene3D" id="3.30.300.130">
    <property type="entry name" value="Fe-S cluster assembly (FSCA)"/>
    <property type="match status" value="1"/>
</dbReference>
<feature type="region of interest" description="Disordered" evidence="1">
    <location>
        <begin position="1"/>
        <end position="56"/>
    </location>
</feature>
<sequence>MSVPDSDQMLPTPAQTETGQAQPEQSTAAAARPSDLVRDELPEVSTTPTDPNLKPPTEEQVLEALREVVDPELMVNIVDLGLVYGVDIDEHANVLLDMTLTSPTCPLTDQLEWGAQAALDGIANEVTINWVWLPPWSLDRITDDGREQLRYIGFNV</sequence>
<dbReference type="InterPro" id="IPR002744">
    <property type="entry name" value="MIP18-like"/>
</dbReference>
<reference evidence="3" key="1">
    <citation type="submission" date="2014-08" db="EMBL/GenBank/DDBJ databases">
        <authorList>
            <person name="Falentin Helene"/>
        </authorList>
    </citation>
    <scope>NUCLEOTIDE SEQUENCE</scope>
</reference>
<dbReference type="EMBL" id="LM676436">
    <property type="protein sequence ID" value="CEP27416.1"/>
    <property type="molecule type" value="Genomic_DNA"/>
</dbReference>
<protein>
    <recommendedName>
        <fullName evidence="2">MIP18 family-like domain-containing protein</fullName>
    </recommendedName>
</protein>
<dbReference type="Pfam" id="PF01883">
    <property type="entry name" value="FeS_assembly_P"/>
    <property type="match status" value="1"/>
</dbReference>
<dbReference type="InterPro" id="IPR034904">
    <property type="entry name" value="FSCA_dom_sf"/>
</dbReference>
<name>A0A0B7NWZ3_PROFF</name>
<dbReference type="PANTHER" id="PTHR42831">
    <property type="entry name" value="FE-S PROTEIN MATURATION AUXILIARY FACTOR YITW"/>
    <property type="match status" value="1"/>
</dbReference>
<dbReference type="InterPro" id="IPR052339">
    <property type="entry name" value="Fe-S_Maturation_MIP18"/>
</dbReference>
<gene>
    <name evidence="3" type="ORF">PFCIRM138_01485</name>
</gene>
<feature type="domain" description="MIP18 family-like" evidence="2">
    <location>
        <begin position="58"/>
        <end position="129"/>
    </location>
</feature>
<dbReference type="SUPFAM" id="SSF117916">
    <property type="entry name" value="Fe-S cluster assembly (FSCA) domain-like"/>
    <property type="match status" value="1"/>
</dbReference>
<feature type="compositionally biased region" description="Polar residues" evidence="1">
    <location>
        <begin position="13"/>
        <end position="28"/>
    </location>
</feature>
<dbReference type="PANTHER" id="PTHR42831:SF1">
    <property type="entry name" value="FE-S PROTEIN MATURATION AUXILIARY FACTOR YITW"/>
    <property type="match status" value="1"/>
</dbReference>
<evidence type="ECO:0000259" key="2">
    <source>
        <dbReference type="Pfam" id="PF01883"/>
    </source>
</evidence>